<organism evidence="2 3">
    <name type="scientific">Paramecium primaurelia</name>
    <dbReference type="NCBI Taxonomy" id="5886"/>
    <lineage>
        <taxon>Eukaryota</taxon>
        <taxon>Sar</taxon>
        <taxon>Alveolata</taxon>
        <taxon>Ciliophora</taxon>
        <taxon>Intramacronucleata</taxon>
        <taxon>Oligohymenophorea</taxon>
        <taxon>Peniculida</taxon>
        <taxon>Parameciidae</taxon>
        <taxon>Paramecium</taxon>
    </lineage>
</organism>
<evidence type="ECO:0000313" key="3">
    <source>
        <dbReference type="Proteomes" id="UP000688137"/>
    </source>
</evidence>
<gene>
    <name evidence="2" type="ORF">PPRIM_AZ9-3.1.T0060332</name>
</gene>
<dbReference type="EMBL" id="CAJJDM010000003">
    <property type="protein sequence ID" value="CAD8044250.1"/>
    <property type="molecule type" value="Genomic_DNA"/>
</dbReference>
<keyword evidence="3" id="KW-1185">Reference proteome</keyword>
<proteinExistence type="predicted"/>
<reference evidence="2" key="1">
    <citation type="submission" date="2021-01" db="EMBL/GenBank/DDBJ databases">
        <authorList>
            <consortium name="Genoscope - CEA"/>
            <person name="William W."/>
        </authorList>
    </citation>
    <scope>NUCLEOTIDE SEQUENCE</scope>
</reference>
<keyword evidence="1" id="KW-0472">Membrane</keyword>
<sequence>METHDNYRSYHNNNSSFFEPKYFLMSMILLFILYFIVKNSNNKREPIKDKVWRKFAFSYQEMMNTFDSTDKELLKNTFHNTIFNTKPSLVMNDVRKFNKKNLSVQFDLNKNVTHLFQYNGY</sequence>
<evidence type="ECO:0000313" key="2">
    <source>
        <dbReference type="EMBL" id="CAD8044250.1"/>
    </source>
</evidence>
<dbReference type="AlphaFoldDB" id="A0A8S1JUX3"/>
<evidence type="ECO:0000256" key="1">
    <source>
        <dbReference type="SAM" id="Phobius"/>
    </source>
</evidence>
<feature type="transmembrane region" description="Helical" evidence="1">
    <location>
        <begin position="20"/>
        <end position="37"/>
    </location>
</feature>
<accession>A0A8S1JUX3</accession>
<name>A0A8S1JUX3_PARPR</name>
<comment type="caution">
    <text evidence="2">The sequence shown here is derived from an EMBL/GenBank/DDBJ whole genome shotgun (WGS) entry which is preliminary data.</text>
</comment>
<keyword evidence="1" id="KW-0812">Transmembrane</keyword>
<dbReference type="OMA" id="NTFHNTI"/>
<keyword evidence="1" id="KW-1133">Transmembrane helix</keyword>
<protein>
    <submittedName>
        <fullName evidence="2">Uncharacterized protein</fullName>
    </submittedName>
</protein>
<dbReference type="Proteomes" id="UP000688137">
    <property type="component" value="Unassembled WGS sequence"/>
</dbReference>